<evidence type="ECO:0000313" key="3">
    <source>
        <dbReference type="Proteomes" id="UP000248887"/>
    </source>
</evidence>
<dbReference type="EMBL" id="QFQD01000030">
    <property type="protein sequence ID" value="PZQ82653.1"/>
    <property type="molecule type" value="Genomic_DNA"/>
</dbReference>
<gene>
    <name evidence="2" type="ORF">DI549_10755</name>
</gene>
<dbReference type="Proteomes" id="UP000248887">
    <property type="component" value="Unassembled WGS sequence"/>
</dbReference>
<proteinExistence type="predicted"/>
<accession>A0A2W5ST30</accession>
<dbReference type="AlphaFoldDB" id="A0A2W5ST30"/>
<dbReference type="Pfam" id="PF10983">
    <property type="entry name" value="DUF2793"/>
    <property type="match status" value="1"/>
</dbReference>
<evidence type="ECO:0008006" key="4">
    <source>
        <dbReference type="Google" id="ProtNLM"/>
    </source>
</evidence>
<evidence type="ECO:0000313" key="2">
    <source>
        <dbReference type="EMBL" id="PZQ82653.1"/>
    </source>
</evidence>
<organism evidence="2 3">
    <name type="scientific">Ancylobacter novellus</name>
    <name type="common">Thiobacillus novellus</name>
    <dbReference type="NCBI Taxonomy" id="921"/>
    <lineage>
        <taxon>Bacteria</taxon>
        <taxon>Pseudomonadati</taxon>
        <taxon>Pseudomonadota</taxon>
        <taxon>Alphaproteobacteria</taxon>
        <taxon>Hyphomicrobiales</taxon>
        <taxon>Xanthobacteraceae</taxon>
        <taxon>Ancylobacter</taxon>
    </lineage>
</organism>
<comment type="caution">
    <text evidence="2">The sequence shown here is derived from an EMBL/GenBank/DDBJ whole genome shotgun (WGS) entry which is preliminary data.</text>
</comment>
<evidence type="ECO:0000256" key="1">
    <source>
        <dbReference type="SAM" id="MobiDB-lite"/>
    </source>
</evidence>
<protein>
    <recommendedName>
        <fullName evidence="4">DUF2793 domain-containing protein</fullName>
    </recommendedName>
</protein>
<feature type="region of interest" description="Disordered" evidence="1">
    <location>
        <begin position="505"/>
        <end position="528"/>
    </location>
</feature>
<name>A0A2W5ST30_ANCNO</name>
<sequence>MPDRMYNAGTISVAANGTVVTGVGTLWTEVLVPLDTFECEGVRVSVLEVTDDSHLVISPWPGGAKAAADYLVRYDSPLRYESAYMATQVRELVAQLRLLTANVPYYQVVSLGTNAPPGAPAESDSYVVGTAPTGAWAGRANNVAVWGGTAWLFAVPEGGWHAYSAGANALYAFDGAAWLPTNGVASVVGQTGAVSAVQIKSAIASAYFQTLMPAADAPAALTTLGFSSFMAGIRGSADAVAALTGLGFSTFMRGLRGVADAAALLAAMGFSTFMAGIRTAADAAAARTALGAQAALGYTPVNRAGDNAMTGNFVTQGAFIGNNTAPVSGTISGGVFRSDTSGVGSQFAQFYCQNQIGVAIRAAILSVNGAQVGSLVMDSGGNTAISGSLSKASGTFLIDHPLDPYNKDLAHGFVEAPEYQNRYRGLVRLVDGRATVDIDTVAGMSAGTFAALNADAWLAGLQNQEGFARLRPGAITGGVFEIICEDDACTDLVAWEVTARRNDAYVRSGDDPNTDSDGKFICEQEKPE</sequence>
<dbReference type="InterPro" id="IPR021251">
    <property type="entry name" value="DUF2793"/>
</dbReference>
<reference evidence="2 3" key="1">
    <citation type="submission" date="2017-08" db="EMBL/GenBank/DDBJ databases">
        <title>Infants hospitalized years apart are colonized by the same room-sourced microbial strains.</title>
        <authorList>
            <person name="Brooks B."/>
            <person name="Olm M.R."/>
            <person name="Firek B.A."/>
            <person name="Baker R."/>
            <person name="Thomas B.C."/>
            <person name="Morowitz M.J."/>
            <person name="Banfield J.F."/>
        </authorList>
    </citation>
    <scope>NUCLEOTIDE SEQUENCE [LARGE SCALE GENOMIC DNA]</scope>
    <source>
        <strain evidence="2">S2_005_001_R2_27</strain>
    </source>
</reference>